<dbReference type="RefSeq" id="WP_213160620.1">
    <property type="nucleotide sequence ID" value="NZ_CP058214.1"/>
</dbReference>
<dbReference type="Pfam" id="PF10649">
    <property type="entry name" value="DUF2478"/>
    <property type="match status" value="1"/>
</dbReference>
<gene>
    <name evidence="1" type="ORF">HW532_11485</name>
</gene>
<dbReference type="KEGG" id="kmn:HW532_11485"/>
<evidence type="ECO:0000313" key="2">
    <source>
        <dbReference type="Proteomes" id="UP000593594"/>
    </source>
</evidence>
<protein>
    <submittedName>
        <fullName evidence="1">DUF2478 domain-containing protein</fullName>
    </submittedName>
</protein>
<organism evidence="1 2">
    <name type="scientific">Kaustia mangrovi</name>
    <dbReference type="NCBI Taxonomy" id="2593653"/>
    <lineage>
        <taxon>Bacteria</taxon>
        <taxon>Pseudomonadati</taxon>
        <taxon>Pseudomonadota</taxon>
        <taxon>Alphaproteobacteria</taxon>
        <taxon>Hyphomicrobiales</taxon>
        <taxon>Parvibaculaceae</taxon>
        <taxon>Kaustia</taxon>
    </lineage>
</organism>
<accession>A0A7S8HCH8</accession>
<sequence length="187" mass="19143">MTDRTVSLAAVRFSAGDGVDAVLAAAARAVAARGYRVAGYLQHDVPDGPGCCSATYLEDVASGGRRRITQALGPGSRGCRLDPQALADATARLLHDIGPQTALVVLNRFGKGEAEGHGLRAVVERAVDAGIPVLTAVKEPYAEAWEAFGGGIAVTLEPDVGQVLRWCLAQLPAASPEAPSDAASAVS</sequence>
<keyword evidence="2" id="KW-1185">Reference proteome</keyword>
<proteinExistence type="predicted"/>
<dbReference type="EMBL" id="CP058214">
    <property type="protein sequence ID" value="QPC43258.1"/>
    <property type="molecule type" value="Genomic_DNA"/>
</dbReference>
<reference evidence="1 2" key="1">
    <citation type="submission" date="2020-06" db="EMBL/GenBank/DDBJ databases">
        <title>Genome sequence of 2 isolates from Red Sea Mangroves.</title>
        <authorList>
            <person name="Sefrji F."/>
            <person name="Michoud G."/>
            <person name="Merlino G."/>
            <person name="Daffonchio D."/>
        </authorList>
    </citation>
    <scope>NUCLEOTIDE SEQUENCE [LARGE SCALE GENOMIC DNA]</scope>
    <source>
        <strain evidence="1 2">R1DC25</strain>
    </source>
</reference>
<name>A0A7S8HCH8_9HYPH</name>
<evidence type="ECO:0000313" key="1">
    <source>
        <dbReference type="EMBL" id="QPC43258.1"/>
    </source>
</evidence>
<dbReference type="InterPro" id="IPR018912">
    <property type="entry name" value="DUF2478"/>
</dbReference>
<dbReference type="AlphaFoldDB" id="A0A7S8HCH8"/>
<dbReference type="Proteomes" id="UP000593594">
    <property type="component" value="Chromosome"/>
</dbReference>